<name>A0ACC2I8D7_9PLEO</name>
<evidence type="ECO:0000313" key="2">
    <source>
        <dbReference type="Proteomes" id="UP001153331"/>
    </source>
</evidence>
<reference evidence="1" key="1">
    <citation type="submission" date="2022-11" db="EMBL/GenBank/DDBJ databases">
        <title>Genome Sequence of Boeremia exigua.</title>
        <authorList>
            <person name="Buettner E."/>
        </authorList>
    </citation>
    <scope>NUCLEOTIDE SEQUENCE</scope>
    <source>
        <strain evidence="1">CU02</strain>
    </source>
</reference>
<sequence length="520" mass="59989">MENITSEDATSSHSFLLITARSLVQKDNVMIFFSTVLLYVVLVAVYRLYFHSLSKYPGPKLAAVTIKTYEYHFLTGDMVRWVKSLHEKYGEVVRYGPNHLSYTAPQAWKDIYGHRTATHQANPKNPTFSAPKMDGHASVIAIEDEATHGRRRRIFSHAFSDRALMEQQDLVERYVRRLIELVRTKARENRTRGLDIVKMYNWTTFDIIGDLTFGEDLENLASGKNSAWIDLVFKNIKTQVLGQCIAHYQLLAWLMRSLTPKSSLEQAQTTMRNSHDSVGRRLKLGKEGNRPDIWGLVLKNEGMNGMPRGEMDANSFLFMVAGSETTATLMSGATWLLLKNPDKYKKLTAEIRAVQRESDIDAASLRHMKYLVAVIEEALRWYPPVPFGLERLVPKGGNRIMDDVLPENVIVVCHSPHNFLYPDEFIPERWIPEETDYKKYHEFDRREASQPFSTGPRNCLGKNLAYYEMRAILARMLFNFDFELCPESEAWGLGQKSWALWEKPELRVRIIERDLPEKDN</sequence>
<evidence type="ECO:0000313" key="1">
    <source>
        <dbReference type="EMBL" id="KAJ8111437.1"/>
    </source>
</evidence>
<dbReference type="EMBL" id="JAPHNI010000406">
    <property type="protein sequence ID" value="KAJ8111437.1"/>
    <property type="molecule type" value="Genomic_DNA"/>
</dbReference>
<keyword evidence="2" id="KW-1185">Reference proteome</keyword>
<dbReference type="Proteomes" id="UP001153331">
    <property type="component" value="Unassembled WGS sequence"/>
</dbReference>
<proteinExistence type="predicted"/>
<protein>
    <submittedName>
        <fullName evidence="1">Uncharacterized protein</fullName>
    </submittedName>
</protein>
<comment type="caution">
    <text evidence="1">The sequence shown here is derived from an EMBL/GenBank/DDBJ whole genome shotgun (WGS) entry which is preliminary data.</text>
</comment>
<organism evidence="1 2">
    <name type="scientific">Boeremia exigua</name>
    <dbReference type="NCBI Taxonomy" id="749465"/>
    <lineage>
        <taxon>Eukaryota</taxon>
        <taxon>Fungi</taxon>
        <taxon>Dikarya</taxon>
        <taxon>Ascomycota</taxon>
        <taxon>Pezizomycotina</taxon>
        <taxon>Dothideomycetes</taxon>
        <taxon>Pleosporomycetidae</taxon>
        <taxon>Pleosporales</taxon>
        <taxon>Pleosporineae</taxon>
        <taxon>Didymellaceae</taxon>
        <taxon>Boeremia</taxon>
    </lineage>
</organism>
<accession>A0ACC2I8D7</accession>
<gene>
    <name evidence="1" type="ORF">OPT61_g5972</name>
</gene>